<proteinExistence type="predicted"/>
<evidence type="ECO:0000313" key="3">
    <source>
        <dbReference type="Proteomes" id="UP000022910"/>
    </source>
</evidence>
<dbReference type="AlphaFoldDB" id="A0A015K1F9"/>
<evidence type="ECO:0000256" key="1">
    <source>
        <dbReference type="SAM" id="Phobius"/>
    </source>
</evidence>
<dbReference type="OMA" id="PYQFRFV"/>
<dbReference type="PANTHER" id="PTHR36050:SF1">
    <property type="entry name" value="O-FUCOSYLTRANSFERASE 30"/>
    <property type="match status" value="1"/>
</dbReference>
<dbReference type="STRING" id="1432141.A0A015K1F9"/>
<keyword evidence="1" id="KW-1133">Transmembrane helix</keyword>
<keyword evidence="1" id="KW-0812">Transmembrane</keyword>
<reference evidence="2 3" key="1">
    <citation type="submission" date="2014-02" db="EMBL/GenBank/DDBJ databases">
        <title>Single nucleus genome sequencing reveals high similarity among nuclei of an endomycorrhizal fungus.</title>
        <authorList>
            <person name="Lin K."/>
            <person name="Geurts R."/>
            <person name="Zhang Z."/>
            <person name="Limpens E."/>
            <person name="Saunders D.G."/>
            <person name="Mu D."/>
            <person name="Pang E."/>
            <person name="Cao H."/>
            <person name="Cha H."/>
            <person name="Lin T."/>
            <person name="Zhou Q."/>
            <person name="Shang Y."/>
            <person name="Li Y."/>
            <person name="Ivanov S."/>
            <person name="Sharma T."/>
            <person name="Velzen R.V."/>
            <person name="Ruijter N.D."/>
            <person name="Aanen D.K."/>
            <person name="Win J."/>
            <person name="Kamoun S."/>
            <person name="Bisseling T."/>
            <person name="Huang S."/>
        </authorList>
    </citation>
    <scope>NUCLEOTIDE SEQUENCE [LARGE SCALE GENOMIC DNA]</scope>
    <source>
        <strain evidence="3">DAOM197198w</strain>
    </source>
</reference>
<sequence length="505" mass="60119">MVFFIRTRIYRFYTGKTRFLFKKLFILLIFITFPITFFSSFKKLTPELEAINVTNFNYFESISNNNNPQNHYNNNNNNNNYDENEKFLTYLPHSQFHNQLIELKNAIVLAYLTNRTLIIPPIIHFTRNFSIPYAPLNRLYDRLNYYENIKRIRSSCNIKNSKEEEEKGYCSLDYIKHDSFIIINWEEIFDLNWIKNQIKIINRNDFSIEGLYKICNIPINNVKETINNNFNELLLNNENVFVLSQGKKAKNRYYYRFFDTINKDNNYELINYESYYLINDLKKRKEKLIHTDSLFGSFRIDFKNENIIKWKSEMDRNFLISHPILLKVVNNIINKLGGFGTFLGVHVRTGDSIFKENIKNTIDLIIKDIKNTSQIPSQIPPQIPPQISPQMIDIPKSKNHFINCKSRNKRIIFIATDSSNPFMELSKIFFTFDCVFTLKDFEDLIEPLRDINYTFDRNIKMLDFFYPLIDLLIIANGMDVIGTPNSTFSEFAKFYHETLIYEVDD</sequence>
<dbReference type="HOGENOM" id="CLU_021646_2_0_1"/>
<name>A0A015K1F9_RHIIW</name>
<organism evidence="2 3">
    <name type="scientific">Rhizophagus irregularis (strain DAOM 197198w)</name>
    <name type="common">Glomus intraradices</name>
    <dbReference type="NCBI Taxonomy" id="1432141"/>
    <lineage>
        <taxon>Eukaryota</taxon>
        <taxon>Fungi</taxon>
        <taxon>Fungi incertae sedis</taxon>
        <taxon>Mucoromycota</taxon>
        <taxon>Glomeromycotina</taxon>
        <taxon>Glomeromycetes</taxon>
        <taxon>Glomerales</taxon>
        <taxon>Glomeraceae</taxon>
        <taxon>Rhizophagus</taxon>
    </lineage>
</organism>
<dbReference type="OrthoDB" id="1882547at2759"/>
<dbReference type="PANTHER" id="PTHR36050">
    <property type="entry name" value="O-FUCOSYLTRANSFERASE 30"/>
    <property type="match status" value="1"/>
</dbReference>
<feature type="transmembrane region" description="Helical" evidence="1">
    <location>
        <begin position="20"/>
        <end position="41"/>
    </location>
</feature>
<evidence type="ECO:0008006" key="4">
    <source>
        <dbReference type="Google" id="ProtNLM"/>
    </source>
</evidence>
<dbReference type="Proteomes" id="UP000022910">
    <property type="component" value="Unassembled WGS sequence"/>
</dbReference>
<dbReference type="Gene3D" id="3.40.50.11350">
    <property type="match status" value="1"/>
</dbReference>
<accession>A0A015K1F9</accession>
<evidence type="ECO:0000313" key="2">
    <source>
        <dbReference type="EMBL" id="EXX53251.1"/>
    </source>
</evidence>
<keyword evidence="1" id="KW-0472">Membrane</keyword>
<keyword evidence="3" id="KW-1185">Reference proteome</keyword>
<dbReference type="EMBL" id="JEMT01029009">
    <property type="protein sequence ID" value="EXX53251.1"/>
    <property type="molecule type" value="Genomic_DNA"/>
</dbReference>
<protein>
    <recommendedName>
        <fullName evidence="4">Ciga protein</fullName>
    </recommendedName>
</protein>
<gene>
    <name evidence="2" type="ORF">RirG_245630</name>
</gene>
<comment type="caution">
    <text evidence="2">The sequence shown here is derived from an EMBL/GenBank/DDBJ whole genome shotgun (WGS) entry which is preliminary data.</text>
</comment>